<reference evidence="9 10" key="1">
    <citation type="submission" date="2018-08" db="EMBL/GenBank/DDBJ databases">
        <title>Murine metabolic-syndrome-specific gut microbial biobank.</title>
        <authorList>
            <person name="Liu C."/>
        </authorList>
    </citation>
    <scope>NUCLEOTIDE SEQUENCE [LARGE SCALE GENOMIC DNA]</scope>
    <source>
        <strain evidence="9 10">28</strain>
    </source>
</reference>
<dbReference type="GO" id="GO:0004252">
    <property type="term" value="F:serine-type endopeptidase activity"/>
    <property type="evidence" value="ECO:0007669"/>
    <property type="project" value="InterPro"/>
</dbReference>
<dbReference type="Pfam" id="PF10502">
    <property type="entry name" value="Peptidase_S26"/>
    <property type="match status" value="1"/>
</dbReference>
<evidence type="ECO:0000256" key="5">
    <source>
        <dbReference type="ARBA" id="ARBA00022801"/>
    </source>
</evidence>
<dbReference type="EMBL" id="QXWK01000015">
    <property type="protein sequence ID" value="NBH61769.1"/>
    <property type="molecule type" value="Genomic_DNA"/>
</dbReference>
<proteinExistence type="inferred from homology"/>
<dbReference type="CDD" id="cd06530">
    <property type="entry name" value="S26_SPase_I"/>
    <property type="match status" value="1"/>
</dbReference>
<dbReference type="RefSeq" id="WP_160202053.1">
    <property type="nucleotide sequence ID" value="NZ_QXWK01000015.1"/>
</dbReference>
<dbReference type="InterPro" id="IPR000223">
    <property type="entry name" value="Pept_S26A_signal_pept_1"/>
</dbReference>
<gene>
    <name evidence="9" type="primary">lepB</name>
    <name evidence="9" type="ORF">D0435_08905</name>
</gene>
<evidence type="ECO:0000256" key="4">
    <source>
        <dbReference type="ARBA" id="ARBA00013208"/>
    </source>
</evidence>
<evidence type="ECO:0000313" key="9">
    <source>
        <dbReference type="EMBL" id="NBH61769.1"/>
    </source>
</evidence>
<dbReference type="GO" id="GO:0009003">
    <property type="term" value="F:signal peptidase activity"/>
    <property type="evidence" value="ECO:0007669"/>
    <property type="project" value="UniProtKB-EC"/>
</dbReference>
<dbReference type="PANTHER" id="PTHR43390">
    <property type="entry name" value="SIGNAL PEPTIDASE I"/>
    <property type="match status" value="1"/>
</dbReference>
<evidence type="ECO:0000256" key="3">
    <source>
        <dbReference type="ARBA" id="ARBA00009370"/>
    </source>
</evidence>
<accession>A0A845QIR2</accession>
<dbReference type="GO" id="GO:0006465">
    <property type="term" value="P:signal peptide processing"/>
    <property type="evidence" value="ECO:0007669"/>
    <property type="project" value="InterPro"/>
</dbReference>
<dbReference type="InterPro" id="IPR036286">
    <property type="entry name" value="LexA/Signal_pep-like_sf"/>
</dbReference>
<comment type="similarity">
    <text evidence="3 7">Belongs to the peptidase S26 family.</text>
</comment>
<sequence>MGKSRRERKRQRERENRIDWLKSVLSASAAALIVVQFVIPTAVYGRSMEPGFEHRDYLLIHKQAYVGEAEPERGDVIVFQSKLRDNNRGTLKKLIKRVIGVPGDIVEIREGKVYINGEELKERYIKDGVTNGDVGPVVVPESNYFCMGDNRLHSTDSRFLEVGFVEKDKIVGKVVFRLYPFSKFGMIGSTQ</sequence>
<protein>
    <recommendedName>
        <fullName evidence="4 7">Signal peptidase I</fullName>
        <ecNumber evidence="4 7">3.4.21.89</ecNumber>
    </recommendedName>
</protein>
<evidence type="ECO:0000256" key="1">
    <source>
        <dbReference type="ARBA" id="ARBA00000677"/>
    </source>
</evidence>
<dbReference type="PROSITE" id="PS00761">
    <property type="entry name" value="SPASE_I_3"/>
    <property type="match status" value="1"/>
</dbReference>
<evidence type="ECO:0000313" key="10">
    <source>
        <dbReference type="Proteomes" id="UP000446866"/>
    </source>
</evidence>
<dbReference type="PRINTS" id="PR00727">
    <property type="entry name" value="LEADERPTASE"/>
</dbReference>
<keyword evidence="5 7" id="KW-0378">Hydrolase</keyword>
<dbReference type="SUPFAM" id="SSF51306">
    <property type="entry name" value="LexA/Signal peptidase"/>
    <property type="match status" value="1"/>
</dbReference>
<evidence type="ECO:0000259" key="8">
    <source>
        <dbReference type="Pfam" id="PF10502"/>
    </source>
</evidence>
<dbReference type="AlphaFoldDB" id="A0A845QIR2"/>
<keyword evidence="7" id="KW-0472">Membrane</keyword>
<feature type="transmembrane region" description="Helical" evidence="7">
    <location>
        <begin position="20"/>
        <end position="39"/>
    </location>
</feature>
<dbReference type="Proteomes" id="UP000446866">
    <property type="component" value="Unassembled WGS sequence"/>
</dbReference>
<dbReference type="InterPro" id="IPR019758">
    <property type="entry name" value="Pept_S26A_signal_pept_1_CS"/>
</dbReference>
<comment type="catalytic activity">
    <reaction evidence="1 7">
        <text>Cleavage of hydrophobic, N-terminal signal or leader sequences from secreted and periplasmic proteins.</text>
        <dbReference type="EC" id="3.4.21.89"/>
    </reaction>
</comment>
<feature type="domain" description="Peptidase S26" evidence="8">
    <location>
        <begin position="18"/>
        <end position="179"/>
    </location>
</feature>
<feature type="active site" evidence="6">
    <location>
        <position position="47"/>
    </location>
</feature>
<organism evidence="9 10">
    <name type="scientific">Anaerotruncus colihominis</name>
    <dbReference type="NCBI Taxonomy" id="169435"/>
    <lineage>
        <taxon>Bacteria</taxon>
        <taxon>Bacillati</taxon>
        <taxon>Bacillota</taxon>
        <taxon>Clostridia</taxon>
        <taxon>Eubacteriales</taxon>
        <taxon>Oscillospiraceae</taxon>
        <taxon>Anaerotruncus</taxon>
    </lineage>
</organism>
<keyword evidence="10" id="KW-1185">Reference proteome</keyword>
<dbReference type="InterPro" id="IPR019757">
    <property type="entry name" value="Pept_S26A_signal_pept_1_Lys-AS"/>
</dbReference>
<comment type="caution">
    <text evidence="9">The sequence shown here is derived from an EMBL/GenBank/DDBJ whole genome shotgun (WGS) entry which is preliminary data.</text>
</comment>
<comment type="subcellular location">
    <subcellularLocation>
        <location evidence="2">Cell membrane</location>
        <topology evidence="2">Single-pass type II membrane protein</topology>
    </subcellularLocation>
    <subcellularLocation>
        <location evidence="7">Membrane</location>
        <topology evidence="7">Single-pass type II membrane protein</topology>
    </subcellularLocation>
</comment>
<dbReference type="PROSITE" id="PS00760">
    <property type="entry name" value="SPASE_I_2"/>
    <property type="match status" value="1"/>
</dbReference>
<dbReference type="InterPro" id="IPR019533">
    <property type="entry name" value="Peptidase_S26"/>
</dbReference>
<feature type="active site" evidence="6">
    <location>
        <position position="96"/>
    </location>
</feature>
<dbReference type="GO" id="GO:0005886">
    <property type="term" value="C:plasma membrane"/>
    <property type="evidence" value="ECO:0007669"/>
    <property type="project" value="UniProtKB-SubCell"/>
</dbReference>
<dbReference type="PANTHER" id="PTHR43390:SF1">
    <property type="entry name" value="CHLOROPLAST PROCESSING PEPTIDASE"/>
    <property type="match status" value="1"/>
</dbReference>
<keyword evidence="7" id="KW-1133">Transmembrane helix</keyword>
<evidence type="ECO:0000256" key="2">
    <source>
        <dbReference type="ARBA" id="ARBA00004401"/>
    </source>
</evidence>
<dbReference type="EC" id="3.4.21.89" evidence="4 7"/>
<keyword evidence="7" id="KW-0812">Transmembrane</keyword>
<evidence type="ECO:0000256" key="7">
    <source>
        <dbReference type="RuleBase" id="RU362042"/>
    </source>
</evidence>
<name>A0A845QIR2_9FIRM</name>
<evidence type="ECO:0000256" key="6">
    <source>
        <dbReference type="PIRSR" id="PIRSR600223-1"/>
    </source>
</evidence>
<dbReference type="Gene3D" id="2.10.109.10">
    <property type="entry name" value="Umud Fragment, subunit A"/>
    <property type="match status" value="1"/>
</dbReference>
<dbReference type="NCBIfam" id="TIGR02227">
    <property type="entry name" value="sigpep_I_bact"/>
    <property type="match status" value="1"/>
</dbReference>
<keyword evidence="7" id="KW-0645">Protease</keyword>